<sequence length="186" mass="20760">MEGKKVNVRGWIYVITNDSIGDVVKVGFSTKDPELRAAELNHTGVPLPYRVAFSALVVNPRDVEQSVHRYLVEKRKGKEWFRCGVSEAVTAIKQVLGESGILYSQHTELLSSSPGTNPPSIEIGVDEKLNEFRPMQRTKSHEVPPRRTHVKPVFLCWNCGTLVGDDPSAICRRCGKKHPLSSLAKR</sequence>
<keyword evidence="3" id="KW-1185">Reference proteome</keyword>
<feature type="domain" description="Bacteriophage T5 Orf172 DNA-binding" evidence="1">
    <location>
        <begin position="18"/>
        <end position="95"/>
    </location>
</feature>
<dbReference type="InterPro" id="IPR018306">
    <property type="entry name" value="Phage_T5_Orf172_DNA-bd"/>
</dbReference>
<dbReference type="OrthoDB" id="8265034at2"/>
<name>A0A248VJ48_9BURK</name>
<dbReference type="EMBL" id="CP022989">
    <property type="protein sequence ID" value="ASV99000.1"/>
    <property type="molecule type" value="Genomic_DNA"/>
</dbReference>
<proteinExistence type="predicted"/>
<protein>
    <recommendedName>
        <fullName evidence="1">Bacteriophage T5 Orf172 DNA-binding domain-containing protein</fullName>
    </recommendedName>
</protein>
<gene>
    <name evidence="2" type="ORF">CJU94_13045</name>
</gene>
<accession>A0A248VJ48</accession>
<evidence type="ECO:0000259" key="1">
    <source>
        <dbReference type="SMART" id="SM00974"/>
    </source>
</evidence>
<dbReference type="SMART" id="SM00974">
    <property type="entry name" value="T5orf172"/>
    <property type="match status" value="1"/>
</dbReference>
<organism evidence="2 3">
    <name type="scientific">Paraburkholderia aromaticivorans</name>
    <dbReference type="NCBI Taxonomy" id="2026199"/>
    <lineage>
        <taxon>Bacteria</taxon>
        <taxon>Pseudomonadati</taxon>
        <taxon>Pseudomonadota</taxon>
        <taxon>Betaproteobacteria</taxon>
        <taxon>Burkholderiales</taxon>
        <taxon>Burkholderiaceae</taxon>
        <taxon>Paraburkholderia</taxon>
    </lineage>
</organism>
<dbReference type="RefSeq" id="WP_095419024.1">
    <property type="nucleotide sequence ID" value="NZ_CP022989.1"/>
</dbReference>
<evidence type="ECO:0000313" key="2">
    <source>
        <dbReference type="EMBL" id="ASV99000.1"/>
    </source>
</evidence>
<dbReference type="KEGG" id="parb:CJU94_13045"/>
<reference evidence="2 3" key="1">
    <citation type="submission" date="2017-08" db="EMBL/GenBank/DDBJ databases">
        <title>Identification and genetic characteristics of simultaneous BTEX- and naphthalene-degrading Paraburkholderia sp. BN5 isolated from petroleum-contaminated soil.</title>
        <authorList>
            <person name="Lee Y."/>
            <person name="Jeon C.O."/>
        </authorList>
    </citation>
    <scope>NUCLEOTIDE SEQUENCE [LARGE SCALE GENOMIC DNA]</scope>
    <source>
        <strain evidence="2 3">BN5</strain>
    </source>
</reference>
<dbReference type="Pfam" id="PF10544">
    <property type="entry name" value="T5orf172"/>
    <property type="match status" value="1"/>
</dbReference>
<dbReference type="AlphaFoldDB" id="A0A248VJ48"/>
<dbReference type="Proteomes" id="UP000215158">
    <property type="component" value="Chromosome 1"/>
</dbReference>
<evidence type="ECO:0000313" key="3">
    <source>
        <dbReference type="Proteomes" id="UP000215158"/>
    </source>
</evidence>